<evidence type="ECO:0000313" key="4">
    <source>
        <dbReference type="Proteomes" id="UP000886523"/>
    </source>
</evidence>
<feature type="compositionally biased region" description="Polar residues" evidence="1">
    <location>
        <begin position="83"/>
        <end position="99"/>
    </location>
</feature>
<proteinExistence type="predicted"/>
<reference evidence="3" key="1">
    <citation type="journal article" date="2020" name="Nat. Commun.">
        <title>Large-scale genome sequencing of mycorrhizal fungi provides insights into the early evolution of symbiotic traits.</title>
        <authorList>
            <person name="Miyauchi S."/>
            <person name="Kiss E."/>
            <person name="Kuo A."/>
            <person name="Drula E."/>
            <person name="Kohler A."/>
            <person name="Sanchez-Garcia M."/>
            <person name="Morin E."/>
            <person name="Andreopoulos B."/>
            <person name="Barry K.W."/>
            <person name="Bonito G."/>
            <person name="Buee M."/>
            <person name="Carver A."/>
            <person name="Chen C."/>
            <person name="Cichocki N."/>
            <person name="Clum A."/>
            <person name="Culley D."/>
            <person name="Crous P.W."/>
            <person name="Fauchery L."/>
            <person name="Girlanda M."/>
            <person name="Hayes R.D."/>
            <person name="Keri Z."/>
            <person name="LaButti K."/>
            <person name="Lipzen A."/>
            <person name="Lombard V."/>
            <person name="Magnuson J."/>
            <person name="Maillard F."/>
            <person name="Murat C."/>
            <person name="Nolan M."/>
            <person name="Ohm R.A."/>
            <person name="Pangilinan J."/>
            <person name="Pereira M.F."/>
            <person name="Perotto S."/>
            <person name="Peter M."/>
            <person name="Pfister S."/>
            <person name="Riley R."/>
            <person name="Sitrit Y."/>
            <person name="Stielow J.B."/>
            <person name="Szollosi G."/>
            <person name="Zifcakova L."/>
            <person name="Stursova M."/>
            <person name="Spatafora J.W."/>
            <person name="Tedersoo L."/>
            <person name="Vaario L.M."/>
            <person name="Yamada A."/>
            <person name="Yan M."/>
            <person name="Wang P."/>
            <person name="Xu J."/>
            <person name="Bruns T."/>
            <person name="Baldrian P."/>
            <person name="Vilgalys R."/>
            <person name="Dunand C."/>
            <person name="Henrissat B."/>
            <person name="Grigoriev I.V."/>
            <person name="Hibbett D."/>
            <person name="Nagy L.G."/>
            <person name="Martin F.M."/>
        </authorList>
    </citation>
    <scope>NUCLEOTIDE SEQUENCE</scope>
    <source>
        <strain evidence="3">UP504</strain>
    </source>
</reference>
<dbReference type="EMBL" id="MU128992">
    <property type="protein sequence ID" value="KAF9512060.1"/>
    <property type="molecule type" value="Genomic_DNA"/>
</dbReference>
<comment type="caution">
    <text evidence="3">The sequence shown here is derived from an EMBL/GenBank/DDBJ whole genome shotgun (WGS) entry which is preliminary data.</text>
</comment>
<accession>A0A9P6AUA2</accession>
<feature type="signal peptide" evidence="2">
    <location>
        <begin position="1"/>
        <end position="21"/>
    </location>
</feature>
<organism evidence="3 4">
    <name type="scientific">Hydnum rufescens UP504</name>
    <dbReference type="NCBI Taxonomy" id="1448309"/>
    <lineage>
        <taxon>Eukaryota</taxon>
        <taxon>Fungi</taxon>
        <taxon>Dikarya</taxon>
        <taxon>Basidiomycota</taxon>
        <taxon>Agaricomycotina</taxon>
        <taxon>Agaricomycetes</taxon>
        <taxon>Cantharellales</taxon>
        <taxon>Hydnaceae</taxon>
        <taxon>Hydnum</taxon>
    </lineage>
</organism>
<evidence type="ECO:0000256" key="2">
    <source>
        <dbReference type="SAM" id="SignalP"/>
    </source>
</evidence>
<feature type="compositionally biased region" description="Basic and acidic residues" evidence="1">
    <location>
        <begin position="70"/>
        <end position="82"/>
    </location>
</feature>
<protein>
    <recommendedName>
        <fullName evidence="5">Secreted protein</fullName>
    </recommendedName>
</protein>
<dbReference type="Proteomes" id="UP000886523">
    <property type="component" value="Unassembled WGS sequence"/>
</dbReference>
<keyword evidence="2" id="KW-0732">Signal</keyword>
<evidence type="ECO:0000256" key="1">
    <source>
        <dbReference type="SAM" id="MobiDB-lite"/>
    </source>
</evidence>
<evidence type="ECO:0000313" key="3">
    <source>
        <dbReference type="EMBL" id="KAF9512060.1"/>
    </source>
</evidence>
<feature type="chain" id="PRO_5040304723" description="Secreted protein" evidence="2">
    <location>
        <begin position="22"/>
        <end position="99"/>
    </location>
</feature>
<dbReference type="AlphaFoldDB" id="A0A9P6AUA2"/>
<name>A0A9P6AUA2_9AGAM</name>
<sequence>MVIVILPLLAFSYYYCPRLSASASGLWAGSQPVQHWRPVSTFVGASLRPSACNVDTRPPTQFRRKKATRRCAETHESDDPTHESNGPTHEFDCNSTLFN</sequence>
<evidence type="ECO:0008006" key="5">
    <source>
        <dbReference type="Google" id="ProtNLM"/>
    </source>
</evidence>
<gene>
    <name evidence="3" type="ORF">BS47DRAFT_1394602</name>
</gene>
<feature type="region of interest" description="Disordered" evidence="1">
    <location>
        <begin position="54"/>
        <end position="99"/>
    </location>
</feature>
<keyword evidence="4" id="KW-1185">Reference proteome</keyword>